<evidence type="ECO:0000313" key="2">
    <source>
        <dbReference type="Proteomes" id="UP001482620"/>
    </source>
</evidence>
<dbReference type="EMBL" id="JAHRIQ010083601">
    <property type="protein sequence ID" value="MEQ2248785.1"/>
    <property type="molecule type" value="Genomic_DNA"/>
</dbReference>
<reference evidence="1 2" key="1">
    <citation type="submission" date="2021-06" db="EMBL/GenBank/DDBJ databases">
        <authorList>
            <person name="Palmer J.M."/>
        </authorList>
    </citation>
    <scope>NUCLEOTIDE SEQUENCE [LARGE SCALE GENOMIC DNA]</scope>
    <source>
        <strain evidence="2">if_2019</strain>
        <tissue evidence="1">Muscle</tissue>
    </source>
</reference>
<dbReference type="Proteomes" id="UP001482620">
    <property type="component" value="Unassembled WGS sequence"/>
</dbReference>
<proteinExistence type="predicted"/>
<sequence length="104" mass="11907">MLLFRLQALFSVTLQKDLNTILYISTTHSCPVTAFVPIRNGLVITGIEVYQRFRKFQFQIMFFAHDAIYFVSCTSPSCSKTSPKHDATTLPLHHWDDVLRLASV</sequence>
<evidence type="ECO:0000313" key="1">
    <source>
        <dbReference type="EMBL" id="MEQ2248785.1"/>
    </source>
</evidence>
<organism evidence="1 2">
    <name type="scientific">Ilyodon furcidens</name>
    <name type="common">goldbreast splitfin</name>
    <dbReference type="NCBI Taxonomy" id="33524"/>
    <lineage>
        <taxon>Eukaryota</taxon>
        <taxon>Metazoa</taxon>
        <taxon>Chordata</taxon>
        <taxon>Craniata</taxon>
        <taxon>Vertebrata</taxon>
        <taxon>Euteleostomi</taxon>
        <taxon>Actinopterygii</taxon>
        <taxon>Neopterygii</taxon>
        <taxon>Teleostei</taxon>
        <taxon>Neoteleostei</taxon>
        <taxon>Acanthomorphata</taxon>
        <taxon>Ovalentaria</taxon>
        <taxon>Atherinomorphae</taxon>
        <taxon>Cyprinodontiformes</taxon>
        <taxon>Goodeidae</taxon>
        <taxon>Ilyodon</taxon>
    </lineage>
</organism>
<accession>A0ABV0UUL7</accession>
<name>A0ABV0UUL7_9TELE</name>
<comment type="caution">
    <text evidence="1">The sequence shown here is derived from an EMBL/GenBank/DDBJ whole genome shotgun (WGS) entry which is preliminary data.</text>
</comment>
<gene>
    <name evidence="1" type="ORF">ILYODFUR_022587</name>
</gene>
<keyword evidence="2" id="KW-1185">Reference proteome</keyword>
<protein>
    <submittedName>
        <fullName evidence="1">Uncharacterized protein</fullName>
    </submittedName>
</protein>